<proteinExistence type="predicted"/>
<dbReference type="Proteomes" id="UP001081283">
    <property type="component" value="Unassembled WGS sequence"/>
</dbReference>
<evidence type="ECO:0000313" key="1">
    <source>
        <dbReference type="EMBL" id="MCY0093661.1"/>
    </source>
</evidence>
<evidence type="ECO:0008006" key="3">
    <source>
        <dbReference type="Google" id="ProtNLM"/>
    </source>
</evidence>
<dbReference type="EMBL" id="JAOVZQ010000001">
    <property type="protein sequence ID" value="MCY0093661.1"/>
    <property type="molecule type" value="Genomic_DNA"/>
</dbReference>
<organism evidence="1 2">
    <name type="scientific">Hoeflea ulvae</name>
    <dbReference type="NCBI Taxonomy" id="2983764"/>
    <lineage>
        <taxon>Bacteria</taxon>
        <taxon>Pseudomonadati</taxon>
        <taxon>Pseudomonadota</taxon>
        <taxon>Alphaproteobacteria</taxon>
        <taxon>Hyphomicrobiales</taxon>
        <taxon>Rhizobiaceae</taxon>
        <taxon>Hoeflea</taxon>
    </lineage>
</organism>
<keyword evidence="2" id="KW-1185">Reference proteome</keyword>
<name>A0ABT3YCQ0_9HYPH</name>
<comment type="caution">
    <text evidence="1">The sequence shown here is derived from an EMBL/GenBank/DDBJ whole genome shotgun (WGS) entry which is preliminary data.</text>
</comment>
<evidence type="ECO:0000313" key="2">
    <source>
        <dbReference type="Proteomes" id="UP001081283"/>
    </source>
</evidence>
<protein>
    <recommendedName>
        <fullName evidence="3">Histidine kinase</fullName>
    </recommendedName>
</protein>
<reference evidence="1" key="1">
    <citation type="submission" date="2022-10" db="EMBL/GenBank/DDBJ databases">
        <title>Hoeflea sp. J2-29, isolated from marine algae.</title>
        <authorList>
            <person name="Kristyanto S."/>
            <person name="Kim J.M."/>
            <person name="Jeon C.O."/>
        </authorList>
    </citation>
    <scope>NUCLEOTIDE SEQUENCE</scope>
    <source>
        <strain evidence="1">J2-29</strain>
    </source>
</reference>
<gene>
    <name evidence="1" type="ORF">OEG82_06460</name>
</gene>
<accession>A0ABT3YCQ0</accession>
<dbReference type="RefSeq" id="WP_267611614.1">
    <property type="nucleotide sequence ID" value="NZ_JAOVZQ010000001.1"/>
</dbReference>
<sequence length="42" mass="4514">MKAFLLSIAVLLLVVVGAMFGLKPLLETPSDQAYSTGNVRLH</sequence>